<dbReference type="InterPro" id="IPR011527">
    <property type="entry name" value="ABC1_TM_dom"/>
</dbReference>
<sequence>MFLKLGSKQPLEEKHLFPIETSNQAERLTGDLEREWLEEERASEQNRTKPRLWRAMVRIIPCRELMTLSLLKILYSLASNFFPLIVWFFLRSISTASELSYTTTLPFVLGIALTSGLRTICTGHMVFKVEMMVIRLKVAVIGFVYKKILTLNRRALEDVIPGNIINIVSNDSQAIMELGVPFIQFLFSALDIIISMAIIWKVASWQGLIGTCFLFAVSAYGSIAAKKAGELRKNTAELIDQRLQIIK</sequence>
<dbReference type="GO" id="GO:0005524">
    <property type="term" value="F:ATP binding"/>
    <property type="evidence" value="ECO:0007669"/>
    <property type="project" value="UniProtKB-KW"/>
</dbReference>
<dbReference type="Proteomes" id="UP001163046">
    <property type="component" value="Unassembled WGS sequence"/>
</dbReference>
<dbReference type="Pfam" id="PF00664">
    <property type="entry name" value="ABC_membrane"/>
    <property type="match status" value="1"/>
</dbReference>
<dbReference type="InterPro" id="IPR050173">
    <property type="entry name" value="ABC_transporter_C-like"/>
</dbReference>
<proteinExistence type="inferred from homology"/>
<comment type="subcellular location">
    <subcellularLocation>
        <location evidence="1">Membrane</location>
        <topology evidence="1">Multi-pass membrane protein</topology>
    </subcellularLocation>
</comment>
<comment type="similarity">
    <text evidence="2">Belongs to the ABC transporter superfamily. ABCC family. Conjugate transporter (TC 3.A.1.208) subfamily.</text>
</comment>
<dbReference type="PANTHER" id="PTHR24223:SF456">
    <property type="entry name" value="MULTIDRUG RESISTANCE-ASSOCIATED PROTEIN LETHAL(2)03659"/>
    <property type="match status" value="1"/>
</dbReference>
<evidence type="ECO:0000256" key="7">
    <source>
        <dbReference type="ARBA" id="ARBA00022989"/>
    </source>
</evidence>
<protein>
    <recommendedName>
        <fullName evidence="10">ABC transmembrane type-1 domain-containing protein</fullName>
    </recommendedName>
</protein>
<dbReference type="PANTHER" id="PTHR24223">
    <property type="entry name" value="ATP-BINDING CASSETTE SUB-FAMILY C"/>
    <property type="match status" value="1"/>
</dbReference>
<evidence type="ECO:0000256" key="8">
    <source>
        <dbReference type="ARBA" id="ARBA00023136"/>
    </source>
</evidence>
<evidence type="ECO:0000256" key="2">
    <source>
        <dbReference type="ARBA" id="ARBA00009726"/>
    </source>
</evidence>
<feature type="domain" description="ABC transmembrane type-1" evidence="10">
    <location>
        <begin position="70"/>
        <end position="247"/>
    </location>
</feature>
<organism evidence="11 12">
    <name type="scientific">Desmophyllum pertusum</name>
    <dbReference type="NCBI Taxonomy" id="174260"/>
    <lineage>
        <taxon>Eukaryota</taxon>
        <taxon>Metazoa</taxon>
        <taxon>Cnidaria</taxon>
        <taxon>Anthozoa</taxon>
        <taxon>Hexacorallia</taxon>
        <taxon>Scleractinia</taxon>
        <taxon>Caryophylliina</taxon>
        <taxon>Caryophylliidae</taxon>
        <taxon>Desmophyllum</taxon>
    </lineage>
</organism>
<evidence type="ECO:0000256" key="9">
    <source>
        <dbReference type="SAM" id="Phobius"/>
    </source>
</evidence>
<dbReference type="EMBL" id="MU825461">
    <property type="protein sequence ID" value="KAJ7388544.1"/>
    <property type="molecule type" value="Genomic_DNA"/>
</dbReference>
<accession>A0A9X0D893</accession>
<keyword evidence="6" id="KW-0067">ATP-binding</keyword>
<dbReference type="AlphaFoldDB" id="A0A9X0D893"/>
<dbReference type="Gene3D" id="1.20.1560.10">
    <property type="entry name" value="ABC transporter type 1, transmembrane domain"/>
    <property type="match status" value="1"/>
</dbReference>
<dbReference type="PROSITE" id="PS50929">
    <property type="entry name" value="ABC_TM1F"/>
    <property type="match status" value="1"/>
</dbReference>
<keyword evidence="12" id="KW-1185">Reference proteome</keyword>
<comment type="caution">
    <text evidence="11">The sequence shown here is derived from an EMBL/GenBank/DDBJ whole genome shotgun (WGS) entry which is preliminary data.</text>
</comment>
<name>A0A9X0D893_9CNID</name>
<evidence type="ECO:0000256" key="3">
    <source>
        <dbReference type="ARBA" id="ARBA00022448"/>
    </source>
</evidence>
<dbReference type="GO" id="GO:0140359">
    <property type="term" value="F:ABC-type transporter activity"/>
    <property type="evidence" value="ECO:0007669"/>
    <property type="project" value="InterPro"/>
</dbReference>
<feature type="transmembrane region" description="Helical" evidence="9">
    <location>
        <begin position="205"/>
        <end position="225"/>
    </location>
</feature>
<keyword evidence="5" id="KW-0547">Nucleotide-binding</keyword>
<keyword evidence="8 9" id="KW-0472">Membrane</keyword>
<keyword evidence="7 9" id="KW-1133">Transmembrane helix</keyword>
<gene>
    <name evidence="11" type="ORF">OS493_036911</name>
</gene>
<keyword evidence="3" id="KW-0813">Transport</keyword>
<dbReference type="SUPFAM" id="SSF90123">
    <property type="entry name" value="ABC transporter transmembrane region"/>
    <property type="match status" value="1"/>
</dbReference>
<dbReference type="InterPro" id="IPR036640">
    <property type="entry name" value="ABC1_TM_sf"/>
</dbReference>
<reference evidence="11" key="1">
    <citation type="submission" date="2023-01" db="EMBL/GenBank/DDBJ databases">
        <title>Genome assembly of the deep-sea coral Lophelia pertusa.</title>
        <authorList>
            <person name="Herrera S."/>
            <person name="Cordes E."/>
        </authorList>
    </citation>
    <scope>NUCLEOTIDE SEQUENCE</scope>
    <source>
        <strain evidence="11">USNM1676648</strain>
        <tissue evidence="11">Polyp</tissue>
    </source>
</reference>
<dbReference type="OrthoDB" id="5987793at2759"/>
<evidence type="ECO:0000256" key="6">
    <source>
        <dbReference type="ARBA" id="ARBA00022840"/>
    </source>
</evidence>
<evidence type="ECO:0000256" key="4">
    <source>
        <dbReference type="ARBA" id="ARBA00022692"/>
    </source>
</evidence>
<evidence type="ECO:0000259" key="10">
    <source>
        <dbReference type="PROSITE" id="PS50929"/>
    </source>
</evidence>
<evidence type="ECO:0000313" key="12">
    <source>
        <dbReference type="Proteomes" id="UP001163046"/>
    </source>
</evidence>
<evidence type="ECO:0000313" key="11">
    <source>
        <dbReference type="EMBL" id="KAJ7388544.1"/>
    </source>
</evidence>
<keyword evidence="4 9" id="KW-0812">Transmembrane</keyword>
<feature type="transmembrane region" description="Helical" evidence="9">
    <location>
        <begin position="105"/>
        <end position="127"/>
    </location>
</feature>
<feature type="transmembrane region" description="Helical" evidence="9">
    <location>
        <begin position="73"/>
        <end position="93"/>
    </location>
</feature>
<dbReference type="GO" id="GO:0016020">
    <property type="term" value="C:membrane"/>
    <property type="evidence" value="ECO:0007669"/>
    <property type="project" value="UniProtKB-SubCell"/>
</dbReference>
<evidence type="ECO:0000256" key="1">
    <source>
        <dbReference type="ARBA" id="ARBA00004141"/>
    </source>
</evidence>
<evidence type="ECO:0000256" key="5">
    <source>
        <dbReference type="ARBA" id="ARBA00022741"/>
    </source>
</evidence>
<feature type="transmembrane region" description="Helical" evidence="9">
    <location>
        <begin position="178"/>
        <end position="199"/>
    </location>
</feature>